<feature type="domain" description="Transcription activator GCR1-like" evidence="3">
    <location>
        <begin position="486"/>
        <end position="532"/>
    </location>
</feature>
<evidence type="ECO:0000259" key="4">
    <source>
        <dbReference type="Pfam" id="PF16787"/>
    </source>
</evidence>
<sequence length="533" mass="60612">MDYRTATFSNAVHDPEILDRIRAALLEADERQPLNTRKNYQPKQKEWKEWCKRQAFKHLPPDWREVQFTWKGSLPEDLVDEGKLFSFIREAAAHAPKVGKRVTKQKKERAAKRQRIEVGKDTIVVGGWSTVLPSATAVPSRAVGASAFWFFYRWMVEGKEEFPSFRRSEDWYLTKVIRRSAAEPSSLFSRSSAGDWLSRMYEQGGIRVSKVTHAPRVSAAQNADKAGMREGEIRRAGRWNSGDQMTGCYLTSLPLGFMRASADFLPEYSSSYFVPRATVEPPEGLLQQIWPELDRWIPFHLDYRQPDPEIQPNLAAGAFIELLLWLRKVLLQDAVFMREDQPAFEAFATAVRGACAEAHEDCYQDAIEKAIPAVADKLYNLGSQQLAISDQIARQHAKLKERVDQLQRSVDEMAAGWEITSFVTPKGRTKVTQATHVSNGQVRLTSPCPPSRQDGASNDGPSQTGTLALPQAHTREEGSAEVPPKYNLPRSKHNVEDLWEMWHHGKYGLPPITSLNERWGHHWRPASEREFYG</sequence>
<evidence type="ECO:0000259" key="3">
    <source>
        <dbReference type="Pfam" id="PF12550"/>
    </source>
</evidence>
<dbReference type="GO" id="GO:0000981">
    <property type="term" value="F:DNA-binding transcription factor activity, RNA polymerase II-specific"/>
    <property type="evidence" value="ECO:0007669"/>
    <property type="project" value="TreeGrafter"/>
</dbReference>
<proteinExistence type="predicted"/>
<feature type="compositionally biased region" description="Polar residues" evidence="2">
    <location>
        <begin position="454"/>
        <end position="466"/>
    </location>
</feature>
<dbReference type="Proteomes" id="UP001392437">
    <property type="component" value="Unassembled WGS sequence"/>
</dbReference>
<dbReference type="Pfam" id="PF16787">
    <property type="entry name" value="NDC10_II"/>
    <property type="match status" value="1"/>
</dbReference>
<accession>A0AAW0QLX8</accession>
<dbReference type="PANTHER" id="PTHR37784">
    <property type="entry name" value="PROTEIN MSN1"/>
    <property type="match status" value="1"/>
</dbReference>
<name>A0AAW0QLX8_9PEZI</name>
<comment type="caution">
    <text evidence="5">The sequence shown here is derived from an EMBL/GenBank/DDBJ whole genome shotgun (WGS) entry which is preliminary data.</text>
</comment>
<gene>
    <name evidence="5" type="ORF">PG999_009898</name>
</gene>
<dbReference type="InterPro" id="IPR031872">
    <property type="entry name" value="NDC10_II"/>
</dbReference>
<keyword evidence="1" id="KW-0175">Coiled coil</keyword>
<dbReference type="InterPro" id="IPR052146">
    <property type="entry name" value="HOT1"/>
</dbReference>
<keyword evidence="6" id="KW-1185">Reference proteome</keyword>
<dbReference type="PANTHER" id="PTHR37784:SF2">
    <property type="entry name" value="HIGH-OSMOLARITY-INDUCED TRANSCRIPTION PROTEIN 1"/>
    <property type="match status" value="1"/>
</dbReference>
<dbReference type="InterPro" id="IPR038279">
    <property type="entry name" value="Ndc10_dom2_sf"/>
</dbReference>
<keyword evidence="5" id="KW-0238">DNA-binding</keyword>
<feature type="domain" description="Ndc10" evidence="4">
    <location>
        <begin position="146"/>
        <end position="349"/>
    </location>
</feature>
<feature type="region of interest" description="Disordered" evidence="2">
    <location>
        <begin position="441"/>
        <end position="490"/>
    </location>
</feature>
<evidence type="ECO:0000313" key="5">
    <source>
        <dbReference type="EMBL" id="KAK8106539.1"/>
    </source>
</evidence>
<dbReference type="AlphaFoldDB" id="A0AAW0QLX8"/>
<protein>
    <submittedName>
        <fullName evidence="5">Centromere DNA-binding protein complex CBF3 subunit</fullName>
    </submittedName>
</protein>
<evidence type="ECO:0000256" key="1">
    <source>
        <dbReference type="SAM" id="Coils"/>
    </source>
</evidence>
<evidence type="ECO:0000256" key="2">
    <source>
        <dbReference type="SAM" id="MobiDB-lite"/>
    </source>
</evidence>
<dbReference type="EMBL" id="JAQQWP010000008">
    <property type="protein sequence ID" value="KAK8106539.1"/>
    <property type="molecule type" value="Genomic_DNA"/>
</dbReference>
<reference evidence="5 6" key="1">
    <citation type="submission" date="2023-01" db="EMBL/GenBank/DDBJ databases">
        <title>Analysis of 21 Apiospora genomes using comparative genomics revels a genus with tremendous synthesis potential of carbohydrate active enzymes and secondary metabolites.</title>
        <authorList>
            <person name="Sorensen T."/>
        </authorList>
    </citation>
    <scope>NUCLEOTIDE SEQUENCE [LARGE SCALE GENOMIC DNA]</scope>
    <source>
        <strain evidence="5 6">CBS 117206</strain>
    </source>
</reference>
<dbReference type="Gene3D" id="1.10.443.20">
    <property type="entry name" value="Centromere DNA-binding protein complex CBF3 subunit, domain 2"/>
    <property type="match status" value="1"/>
</dbReference>
<evidence type="ECO:0000313" key="6">
    <source>
        <dbReference type="Proteomes" id="UP001392437"/>
    </source>
</evidence>
<organism evidence="5 6">
    <name type="scientific">Apiospora kogelbergensis</name>
    <dbReference type="NCBI Taxonomy" id="1337665"/>
    <lineage>
        <taxon>Eukaryota</taxon>
        <taxon>Fungi</taxon>
        <taxon>Dikarya</taxon>
        <taxon>Ascomycota</taxon>
        <taxon>Pezizomycotina</taxon>
        <taxon>Sordariomycetes</taxon>
        <taxon>Xylariomycetidae</taxon>
        <taxon>Amphisphaeriales</taxon>
        <taxon>Apiosporaceae</taxon>
        <taxon>Apiospora</taxon>
    </lineage>
</organism>
<feature type="coiled-coil region" evidence="1">
    <location>
        <begin position="389"/>
        <end position="416"/>
    </location>
</feature>
<dbReference type="InterPro" id="IPR022210">
    <property type="entry name" value="TF_GCR1-like"/>
</dbReference>
<dbReference type="Pfam" id="PF12550">
    <property type="entry name" value="GCR1_C"/>
    <property type="match status" value="1"/>
</dbReference>
<dbReference type="GO" id="GO:0000978">
    <property type="term" value="F:RNA polymerase II cis-regulatory region sequence-specific DNA binding"/>
    <property type="evidence" value="ECO:0007669"/>
    <property type="project" value="TreeGrafter"/>
</dbReference>
<dbReference type="GO" id="GO:0060963">
    <property type="term" value="P:positive regulation of ribosomal protein gene transcription by RNA polymerase II"/>
    <property type="evidence" value="ECO:0007669"/>
    <property type="project" value="TreeGrafter"/>
</dbReference>